<name>A0A2M7RG32_9BACT</name>
<proteinExistence type="predicted"/>
<keyword evidence="1" id="KW-0812">Transmembrane</keyword>
<reference evidence="3" key="1">
    <citation type="submission" date="2017-09" db="EMBL/GenBank/DDBJ databases">
        <title>Depth-based differentiation of microbial function through sediment-hosted aquifers and enrichment of novel symbionts in the deep terrestrial subsurface.</title>
        <authorList>
            <person name="Probst A.J."/>
            <person name="Ladd B."/>
            <person name="Jarett J.K."/>
            <person name="Geller-Mcgrath D.E."/>
            <person name="Sieber C.M.K."/>
            <person name="Emerson J.B."/>
            <person name="Anantharaman K."/>
            <person name="Thomas B.C."/>
            <person name="Malmstrom R."/>
            <person name="Stieglmeier M."/>
            <person name="Klingl A."/>
            <person name="Woyke T."/>
            <person name="Ryan C.M."/>
            <person name="Banfield J.F."/>
        </authorList>
    </citation>
    <scope>NUCLEOTIDE SEQUENCE [LARGE SCALE GENOMIC DNA]</scope>
</reference>
<dbReference type="Proteomes" id="UP000228689">
    <property type="component" value="Unassembled WGS sequence"/>
</dbReference>
<accession>A0A2M7RG32</accession>
<gene>
    <name evidence="2" type="ORF">COY67_00475</name>
</gene>
<protein>
    <recommendedName>
        <fullName evidence="4">General secretion pathway GspH domain-containing protein</fullName>
    </recommendedName>
</protein>
<keyword evidence="1" id="KW-1133">Transmembrane helix</keyword>
<organism evidence="2 3">
    <name type="scientific">Candidatus Komeilibacteria bacterium CG_4_10_14_0_8_um_filter_37_78</name>
    <dbReference type="NCBI Taxonomy" id="1974471"/>
    <lineage>
        <taxon>Bacteria</taxon>
        <taxon>Candidatus Komeiliibacteriota</taxon>
    </lineage>
</organism>
<evidence type="ECO:0000256" key="1">
    <source>
        <dbReference type="SAM" id="Phobius"/>
    </source>
</evidence>
<evidence type="ECO:0000313" key="2">
    <source>
        <dbReference type="EMBL" id="PIY95316.1"/>
    </source>
</evidence>
<feature type="transmembrane region" description="Helical" evidence="1">
    <location>
        <begin position="12"/>
        <end position="33"/>
    </location>
</feature>
<sequence length="150" mass="16752">MIFYQARGFNLVQVLLVLAIFMIIASFAIPSLYQLQTGVQIDTVASEMSHNLRRAQIRALSGFNDSNWGVYWQERSYTIFAGDSFVARDQDWDEDYLITGSVLISNDLGDEIIFTKQTGEPDTAGSIILTNPANETSTVYISELGVIDLQ</sequence>
<dbReference type="InterPro" id="IPR045584">
    <property type="entry name" value="Pilin-like"/>
</dbReference>
<evidence type="ECO:0008006" key="4">
    <source>
        <dbReference type="Google" id="ProtNLM"/>
    </source>
</evidence>
<comment type="caution">
    <text evidence="2">The sequence shown here is derived from an EMBL/GenBank/DDBJ whole genome shotgun (WGS) entry which is preliminary data.</text>
</comment>
<evidence type="ECO:0000313" key="3">
    <source>
        <dbReference type="Proteomes" id="UP000228689"/>
    </source>
</evidence>
<keyword evidence="1" id="KW-0472">Membrane</keyword>
<dbReference type="EMBL" id="PFMC01000013">
    <property type="protein sequence ID" value="PIY95316.1"/>
    <property type="molecule type" value="Genomic_DNA"/>
</dbReference>
<dbReference type="AlphaFoldDB" id="A0A2M7RG32"/>
<dbReference type="SUPFAM" id="SSF54523">
    <property type="entry name" value="Pili subunits"/>
    <property type="match status" value="1"/>
</dbReference>